<feature type="domain" description="PCI" evidence="2">
    <location>
        <begin position="331"/>
        <end position="517"/>
    </location>
</feature>
<evidence type="ECO:0000256" key="1">
    <source>
        <dbReference type="SAM" id="MobiDB-lite"/>
    </source>
</evidence>
<protein>
    <submittedName>
        <fullName evidence="4">COP9 signalosome complex subunit 10</fullName>
    </submittedName>
</protein>
<evidence type="ECO:0000313" key="4">
    <source>
        <dbReference type="EMBL" id="KTB12210.1"/>
    </source>
</evidence>
<dbReference type="VEuPathDB" id="FungiDB:GVI51_E01837"/>
<evidence type="ECO:0000313" key="3">
    <source>
        <dbReference type="EMBL" id="KTB11675.1"/>
    </source>
</evidence>
<dbReference type="EMBL" id="LLZZ01000031">
    <property type="protein sequence ID" value="KTB11675.1"/>
    <property type="molecule type" value="Genomic_DNA"/>
</dbReference>
<dbReference type="InterPro" id="IPR000717">
    <property type="entry name" value="PCI_dom"/>
</dbReference>
<dbReference type="VEuPathDB" id="FungiDB:CAGL0E02057g"/>
<dbReference type="AlphaFoldDB" id="A0A0W0DK89"/>
<name>A0A0W0DK89_CANGB</name>
<dbReference type="PROSITE" id="PS50250">
    <property type="entry name" value="PCI"/>
    <property type="match status" value="1"/>
</dbReference>
<evidence type="ECO:0000313" key="5">
    <source>
        <dbReference type="Proteomes" id="UP000054886"/>
    </source>
</evidence>
<dbReference type="VEuPathDB" id="FungiDB:GWK60_E01837"/>
<organism evidence="4 5">
    <name type="scientific">Candida glabrata</name>
    <name type="common">Yeast</name>
    <name type="synonym">Torulopsis glabrata</name>
    <dbReference type="NCBI Taxonomy" id="5478"/>
    <lineage>
        <taxon>Eukaryota</taxon>
        <taxon>Fungi</taxon>
        <taxon>Dikarya</taxon>
        <taxon>Ascomycota</taxon>
        <taxon>Saccharomycotina</taxon>
        <taxon>Saccharomycetes</taxon>
        <taxon>Saccharomycetales</taxon>
        <taxon>Saccharomycetaceae</taxon>
        <taxon>Nakaseomyces</taxon>
    </lineage>
</organism>
<dbReference type="EMBL" id="LLZZ01000023">
    <property type="protein sequence ID" value="KTB12210.1"/>
    <property type="molecule type" value="Genomic_DNA"/>
</dbReference>
<feature type="region of interest" description="Disordered" evidence="1">
    <location>
        <begin position="1"/>
        <end position="37"/>
    </location>
</feature>
<feature type="compositionally biased region" description="Polar residues" evidence="1">
    <location>
        <begin position="573"/>
        <end position="584"/>
    </location>
</feature>
<accession>A0A0W0DK89</accession>
<dbReference type="VEuPathDB" id="FungiDB:B1J91_E02057g"/>
<feature type="compositionally biased region" description="Acidic residues" evidence="1">
    <location>
        <begin position="1"/>
        <end position="33"/>
    </location>
</feature>
<sequence>MTDESDNYNDFMMSDEDMDSIEMEDEENDVEGDEGQRGGQEWVQNYEQGLSLWNDENYVAARQVFLKTLSMLVNEEELIEMRCKIHRQVLECWCKILMYGEPANEQSAEIITDFRNFVQLVNELHGKANCSLDLSSMFHHVTMDFMPNIYDRTFIPGITDDEESSKWAKMTFKTTILQILQDSWVCHTYPEVGLLLQQELHVLQAWIKTFDKERDLYAISESLRKDINTLNELQLILQCYIARYIEDQHLLCNEGEVFRMCLNQLDQKCNESLAVAQRSDINLILHFSKALFLILFELDQDDLGDGNKVTGSTCVRRFVTIHKFYQNIECCKEEFWECLKNLEELGTNKFRFERFMQIIVGGFVLCAMIMHRGSQTRLAGTSGNADINPFDYEQLRIAPDHIFVDKLRRIYDVFVGLQIQEMHSCLIELECIRAPLSRLFDQVCYLIQKRKLFSEIAPIYSCISIQDLRQKLQIDPSVPPTRDEILVHLMRYCMQDRGINFKLDLVADTVTFYSEQHSEPLHDAVFSETRMGHKSHKSSISKDRAIVEDIKAAHEMPEVEYAHDIGILESQVDSQSHSKSNTKSMSRHVSGHDPDSFGQDTISFFDTLRLARETYQGSNIDNSVYTIAKLTNEALQEISNDVR</sequence>
<reference evidence="4 5" key="1">
    <citation type="submission" date="2015-10" db="EMBL/GenBank/DDBJ databases">
        <title>Draft genomes sequences of Candida glabrata isolates 1A, 1B, 2A, 2B, 3A and 3B.</title>
        <authorList>
            <person name="Haavelsrud O.E."/>
            <person name="Gaustad P."/>
        </authorList>
    </citation>
    <scope>NUCLEOTIDE SEQUENCE [LARGE SCALE GENOMIC DNA]</scope>
    <source>
        <strain evidence="4">910700640</strain>
    </source>
</reference>
<feature type="region of interest" description="Disordered" evidence="1">
    <location>
        <begin position="573"/>
        <end position="594"/>
    </location>
</feature>
<evidence type="ECO:0000259" key="2">
    <source>
        <dbReference type="PROSITE" id="PS50250"/>
    </source>
</evidence>
<gene>
    <name evidence="4" type="ORF">AO440_005885</name>
    <name evidence="3" type="ORF">AO440_005917</name>
</gene>
<dbReference type="Proteomes" id="UP000054886">
    <property type="component" value="Unassembled WGS sequence"/>
</dbReference>
<comment type="caution">
    <text evidence="4">The sequence shown here is derived from an EMBL/GenBank/DDBJ whole genome shotgun (WGS) entry which is preliminary data.</text>
</comment>
<proteinExistence type="predicted"/>